<proteinExistence type="predicted"/>
<dbReference type="PANTHER" id="PTHR43649:SF14">
    <property type="entry name" value="BLR3389 PROTEIN"/>
    <property type="match status" value="1"/>
</dbReference>
<keyword evidence="3" id="KW-1185">Reference proteome</keyword>
<dbReference type="PROSITE" id="PS51257">
    <property type="entry name" value="PROKAR_LIPOPROTEIN"/>
    <property type="match status" value="1"/>
</dbReference>
<dbReference type="Proteomes" id="UP000460272">
    <property type="component" value="Unassembled WGS sequence"/>
</dbReference>
<sequence>MNRHLPRRKRGLSTAVIAAGLCALAASACSSSSSTQASAPQTTVADSAAAATAGCSKSATPITFWGWVPGFDTIVKDFNQTHPSICVSLQNVGSGTVEYNKLLLDIRGNKGLPDVAEVEYSALPELEITNSLADLNQYGAKSVESQFSSGFWSLVSHDGGVYAIPGDAGPMGLYVNTAFMKKYNLAIPTTWAQLASEAVALHKAHPDVYLTNFSAVNTEGYDALLWQAGARPFSWSGTTATFDYTSPAANKVASYWQSLLDSHSIDTLAFGPALFKAMNTDTVGIGVFPAWGPSYFSGTASKATLGKWESAALPQWTVGANVTADWGGSAYTVFKSSAHPQAAATFVMWMNATLASWNKLSQAPSSLFPAYKPMLASSLLSSTTIALSGTSKYFVPFATSATEIGAGWSWSPFEIYGTTQMDDAMQKVVSGSSTIEQAMAGLQAAMDSYAKSQGFSTGG</sequence>
<dbReference type="EMBL" id="RPFW01000001">
    <property type="protein sequence ID" value="TVZ06335.1"/>
    <property type="molecule type" value="Genomic_DNA"/>
</dbReference>
<dbReference type="OrthoDB" id="2515046at2"/>
<accession>A0A6P2C768</accession>
<evidence type="ECO:0000313" key="2">
    <source>
        <dbReference type="EMBL" id="TVZ06335.1"/>
    </source>
</evidence>
<protein>
    <submittedName>
        <fullName evidence="2">Extracellular solute-binding protein</fullName>
    </submittedName>
</protein>
<evidence type="ECO:0000256" key="1">
    <source>
        <dbReference type="SAM" id="SignalP"/>
    </source>
</evidence>
<feature type="signal peptide" evidence="1">
    <location>
        <begin position="1"/>
        <end position="28"/>
    </location>
</feature>
<comment type="caution">
    <text evidence="2">The sequence shown here is derived from an EMBL/GenBank/DDBJ whole genome shotgun (WGS) entry which is preliminary data.</text>
</comment>
<name>A0A6P2C768_9ACTN</name>
<dbReference type="AlphaFoldDB" id="A0A6P2C768"/>
<organism evidence="2 3">
    <name type="scientific">Trebonia kvetii</name>
    <dbReference type="NCBI Taxonomy" id="2480626"/>
    <lineage>
        <taxon>Bacteria</taxon>
        <taxon>Bacillati</taxon>
        <taxon>Actinomycetota</taxon>
        <taxon>Actinomycetes</taxon>
        <taxon>Streptosporangiales</taxon>
        <taxon>Treboniaceae</taxon>
        <taxon>Trebonia</taxon>
    </lineage>
</organism>
<dbReference type="Gene3D" id="3.40.190.10">
    <property type="entry name" value="Periplasmic binding protein-like II"/>
    <property type="match status" value="1"/>
</dbReference>
<gene>
    <name evidence="2" type="ORF">EAS64_02585</name>
</gene>
<dbReference type="Pfam" id="PF01547">
    <property type="entry name" value="SBP_bac_1"/>
    <property type="match status" value="1"/>
</dbReference>
<dbReference type="PANTHER" id="PTHR43649">
    <property type="entry name" value="ARABINOSE-BINDING PROTEIN-RELATED"/>
    <property type="match status" value="1"/>
</dbReference>
<evidence type="ECO:0000313" key="3">
    <source>
        <dbReference type="Proteomes" id="UP000460272"/>
    </source>
</evidence>
<dbReference type="SUPFAM" id="SSF53850">
    <property type="entry name" value="Periplasmic binding protein-like II"/>
    <property type="match status" value="1"/>
</dbReference>
<dbReference type="InterPro" id="IPR006059">
    <property type="entry name" value="SBP"/>
</dbReference>
<dbReference type="InterPro" id="IPR050490">
    <property type="entry name" value="Bact_solute-bd_prot1"/>
</dbReference>
<reference evidence="2 3" key="1">
    <citation type="submission" date="2018-11" db="EMBL/GenBank/DDBJ databases">
        <title>Trebonia kvetii gen.nov., sp.nov., a novel acidophilic actinobacterium, and proposal of the new actinobacterial family Treboniaceae fam. nov.</title>
        <authorList>
            <person name="Rapoport D."/>
            <person name="Sagova-Mareckova M."/>
            <person name="Sedlacek I."/>
            <person name="Provaznik J."/>
            <person name="Kralova S."/>
            <person name="Pavlinic D."/>
            <person name="Benes V."/>
            <person name="Kopecky J."/>
        </authorList>
    </citation>
    <scope>NUCLEOTIDE SEQUENCE [LARGE SCALE GENOMIC DNA]</scope>
    <source>
        <strain evidence="2 3">15Tr583</strain>
    </source>
</reference>
<feature type="chain" id="PRO_5038633976" evidence="1">
    <location>
        <begin position="29"/>
        <end position="459"/>
    </location>
</feature>
<keyword evidence="1" id="KW-0732">Signal</keyword>
<dbReference type="RefSeq" id="WP_145851090.1">
    <property type="nucleotide sequence ID" value="NZ_RPFW01000001.1"/>
</dbReference>